<dbReference type="OrthoDB" id="6692864at2759"/>
<organism evidence="14 15">
    <name type="scientific">Cordyceps militaris</name>
    <name type="common">Caterpillar fungus</name>
    <name type="synonym">Clavaria militaris</name>
    <dbReference type="NCBI Taxonomy" id="73501"/>
    <lineage>
        <taxon>Eukaryota</taxon>
        <taxon>Fungi</taxon>
        <taxon>Dikarya</taxon>
        <taxon>Ascomycota</taxon>
        <taxon>Pezizomycotina</taxon>
        <taxon>Sordariomycetes</taxon>
        <taxon>Hypocreomycetidae</taxon>
        <taxon>Hypocreales</taxon>
        <taxon>Cordycipitaceae</taxon>
        <taxon>Cordyceps</taxon>
    </lineage>
</organism>
<sequence length="569" mass="63763">MNHLFAFLAGHALHLLVFRRGEWDSAARDIMVSAALLYVGVAVALHAASGPAGGSWWASLHAATTLELAGMAGVFASMLAYRVWFHALCRYPGPWAARLSSLHLTYLSRRFRLFEELRLLHEQYGDIVRIGPSTVSICKPEAVEAVHGPKSKCSKGPWYEQAKPLTSLHTNRDPVTYARQRRSWEQGLNSAGKLLLFIVLSLEELGLFKLTNGNQIALRGYTPILAKTTQQLLDRIEASRGQTFDASKWFHYFSFEVMGWMAFDKSFDALATGTPTYCMNLITKSLNLIGLLAHIPWFFVWMKHLPVMGATFQVFRKWLRAQMAAQMEKPPGSSRSLFAAILKDYPPAEEQTEKQRMVLEGDMFLILVAGSDTVAVTLQALFYEMAVNQEAQKKLQQEIDAHVAEYGDGGGNGLDPALLAKLDHLQACINETLRLWPPVISGVQRETPPEGLQVGDVRLPGNILVQVPTHLIHRNEEAFPRPKEFIPERWTTKPELVVDRSAFYPFSIGRHSCPGKQFALAELRQATVDILRRYSVELAPGFTSEDFEGGLRDHFTLEASRLELAFTAR</sequence>
<dbReference type="GO" id="GO:0016020">
    <property type="term" value="C:membrane"/>
    <property type="evidence" value="ECO:0007669"/>
    <property type="project" value="UniProtKB-SubCell"/>
</dbReference>
<dbReference type="EMBL" id="CP023322">
    <property type="protein sequence ID" value="ATY58633.1"/>
    <property type="molecule type" value="Genomic_DNA"/>
</dbReference>
<dbReference type="PANTHER" id="PTHR24305:SF112">
    <property type="entry name" value="L-ORNITHINE-N5-MONOOXYGENASE (EUROFUNG)"/>
    <property type="match status" value="1"/>
</dbReference>
<evidence type="ECO:0000256" key="11">
    <source>
        <dbReference type="ARBA" id="ARBA00023136"/>
    </source>
</evidence>
<dbReference type="InterPro" id="IPR017972">
    <property type="entry name" value="Cyt_P450_CS"/>
</dbReference>
<dbReference type="PROSITE" id="PS00086">
    <property type="entry name" value="CYTOCHROME_P450"/>
    <property type="match status" value="1"/>
</dbReference>
<comment type="subcellular location">
    <subcellularLocation>
        <location evidence="2">Membrane</location>
    </subcellularLocation>
</comment>
<keyword evidence="9 12" id="KW-0408">Iron</keyword>
<dbReference type="PRINTS" id="PR00465">
    <property type="entry name" value="EP450IV"/>
</dbReference>
<dbReference type="CDD" id="cd11061">
    <property type="entry name" value="CYP67-like"/>
    <property type="match status" value="1"/>
</dbReference>
<evidence type="ECO:0000313" key="14">
    <source>
        <dbReference type="EMBL" id="ATY58633.1"/>
    </source>
</evidence>
<dbReference type="AlphaFoldDB" id="A0A2H4S697"/>
<dbReference type="VEuPathDB" id="FungiDB:A9K55_002809"/>
<accession>A0A2H4S697</accession>
<evidence type="ECO:0000256" key="13">
    <source>
        <dbReference type="RuleBase" id="RU000461"/>
    </source>
</evidence>
<evidence type="ECO:0000256" key="5">
    <source>
        <dbReference type="ARBA" id="ARBA00022692"/>
    </source>
</evidence>
<dbReference type="Proteomes" id="UP000323067">
    <property type="component" value="Chromosome iv"/>
</dbReference>
<dbReference type="PANTHER" id="PTHR24305">
    <property type="entry name" value="CYTOCHROME P450"/>
    <property type="match status" value="1"/>
</dbReference>
<gene>
    <name evidence="14" type="ORF">A9K55_002809</name>
</gene>
<evidence type="ECO:0000256" key="4">
    <source>
        <dbReference type="ARBA" id="ARBA00022617"/>
    </source>
</evidence>
<dbReference type="GO" id="GO:0004497">
    <property type="term" value="F:monooxygenase activity"/>
    <property type="evidence" value="ECO:0007669"/>
    <property type="project" value="UniProtKB-KW"/>
</dbReference>
<keyword evidence="8 13" id="KW-0560">Oxidoreductase</keyword>
<evidence type="ECO:0000256" key="10">
    <source>
        <dbReference type="ARBA" id="ARBA00023033"/>
    </source>
</evidence>
<evidence type="ECO:0000256" key="6">
    <source>
        <dbReference type="ARBA" id="ARBA00022723"/>
    </source>
</evidence>
<keyword evidence="7" id="KW-1133">Transmembrane helix</keyword>
<comment type="similarity">
    <text evidence="3 13">Belongs to the cytochrome P450 family.</text>
</comment>
<protein>
    <submittedName>
        <fullName evidence="14">Cytochrome P450</fullName>
    </submittedName>
</protein>
<evidence type="ECO:0000256" key="1">
    <source>
        <dbReference type="ARBA" id="ARBA00001971"/>
    </source>
</evidence>
<keyword evidence="5" id="KW-0812">Transmembrane</keyword>
<dbReference type="Gene3D" id="1.10.630.10">
    <property type="entry name" value="Cytochrome P450"/>
    <property type="match status" value="1"/>
</dbReference>
<dbReference type="GO" id="GO:0020037">
    <property type="term" value="F:heme binding"/>
    <property type="evidence" value="ECO:0007669"/>
    <property type="project" value="InterPro"/>
</dbReference>
<evidence type="ECO:0000256" key="2">
    <source>
        <dbReference type="ARBA" id="ARBA00004370"/>
    </source>
</evidence>
<name>A0A2H4S697_CORMI</name>
<keyword evidence="11" id="KW-0472">Membrane</keyword>
<proteinExistence type="inferred from homology"/>
<reference evidence="14 15" key="1">
    <citation type="journal article" date="2017" name="BMC Genomics">
        <title>Chromosome level assembly and secondary metabolite potential of the parasitic fungus Cordyceps militaris.</title>
        <authorList>
            <person name="Kramer G.J."/>
            <person name="Nodwell J.R."/>
        </authorList>
    </citation>
    <scope>NUCLEOTIDE SEQUENCE [LARGE SCALE GENOMIC DNA]</scope>
    <source>
        <strain evidence="14 15">ATCC 34164</strain>
    </source>
</reference>
<comment type="cofactor">
    <cofactor evidence="1 12">
        <name>heme</name>
        <dbReference type="ChEBI" id="CHEBI:30413"/>
    </cofactor>
</comment>
<evidence type="ECO:0000256" key="8">
    <source>
        <dbReference type="ARBA" id="ARBA00023002"/>
    </source>
</evidence>
<keyword evidence="6 12" id="KW-0479">Metal-binding</keyword>
<dbReference type="SUPFAM" id="SSF48264">
    <property type="entry name" value="Cytochrome P450"/>
    <property type="match status" value="1"/>
</dbReference>
<keyword evidence="10 13" id="KW-0503">Monooxygenase</keyword>
<dbReference type="InterPro" id="IPR036396">
    <property type="entry name" value="Cyt_P450_sf"/>
</dbReference>
<dbReference type="GO" id="GO:0005506">
    <property type="term" value="F:iron ion binding"/>
    <property type="evidence" value="ECO:0007669"/>
    <property type="project" value="InterPro"/>
</dbReference>
<dbReference type="InterPro" id="IPR050121">
    <property type="entry name" value="Cytochrome_P450_monoxygenase"/>
</dbReference>
<keyword evidence="4 12" id="KW-0349">Heme</keyword>
<dbReference type="GO" id="GO:0016705">
    <property type="term" value="F:oxidoreductase activity, acting on paired donors, with incorporation or reduction of molecular oxygen"/>
    <property type="evidence" value="ECO:0007669"/>
    <property type="project" value="InterPro"/>
</dbReference>
<dbReference type="InterPro" id="IPR002403">
    <property type="entry name" value="Cyt_P450_E_grp-IV"/>
</dbReference>
<dbReference type="Pfam" id="PF00067">
    <property type="entry name" value="p450"/>
    <property type="match status" value="1"/>
</dbReference>
<evidence type="ECO:0000313" key="15">
    <source>
        <dbReference type="Proteomes" id="UP000323067"/>
    </source>
</evidence>
<dbReference type="VEuPathDB" id="FungiDB:CCM_05449"/>
<dbReference type="PRINTS" id="PR00385">
    <property type="entry name" value="P450"/>
</dbReference>
<feature type="binding site" description="axial binding residue" evidence="12">
    <location>
        <position position="513"/>
    </location>
    <ligand>
        <name>heme</name>
        <dbReference type="ChEBI" id="CHEBI:30413"/>
    </ligand>
    <ligandPart>
        <name>Fe</name>
        <dbReference type="ChEBI" id="CHEBI:18248"/>
    </ligandPart>
</feature>
<dbReference type="InterPro" id="IPR001128">
    <property type="entry name" value="Cyt_P450"/>
</dbReference>
<evidence type="ECO:0000256" key="9">
    <source>
        <dbReference type="ARBA" id="ARBA00023004"/>
    </source>
</evidence>
<evidence type="ECO:0000256" key="3">
    <source>
        <dbReference type="ARBA" id="ARBA00010617"/>
    </source>
</evidence>
<evidence type="ECO:0000256" key="7">
    <source>
        <dbReference type="ARBA" id="ARBA00022989"/>
    </source>
</evidence>
<evidence type="ECO:0000256" key="12">
    <source>
        <dbReference type="PIRSR" id="PIRSR602403-1"/>
    </source>
</evidence>